<dbReference type="AlphaFoldDB" id="B8HSL5"/>
<dbReference type="OrthoDB" id="504400at2"/>
<sequence>MQSPGQKILWRSLFFLLPLSIATYFLQTTFIPRSTATVFPKPGKAKSNMTVKPKTSPPKVTPSAGIPNWVYPPGSKIFGLSYQEWSAAWWQWIYSLPKDNHPLTDLTGEYCATGQHGPVWFLAGATVQTPVNRTCHLPSNKAIFFPVVNAFANNAGNTPGDIVGDSQKQCEALGGGAAAPDGTLEVKLDGRSIPGLEKRFNVGCVLHDVFFTTGQNIFGWYGTSNGKGGLVYPQVGVGYYVMLKPLKPGIHHLRLRHTEGFQQDVSYTLKVCKLVDAKPSQPDPHLCP</sequence>
<dbReference type="EMBL" id="CP001344">
    <property type="protein sequence ID" value="ACL45998.1"/>
    <property type="molecule type" value="Genomic_DNA"/>
</dbReference>
<protein>
    <submittedName>
        <fullName evidence="2">Uncharacterized protein</fullName>
    </submittedName>
</protein>
<dbReference type="HOGENOM" id="CLU_965481_0_0_3"/>
<evidence type="ECO:0000256" key="1">
    <source>
        <dbReference type="SAM" id="Phobius"/>
    </source>
</evidence>
<dbReference type="eggNOG" id="ENOG5032YH8">
    <property type="taxonomic scope" value="Bacteria"/>
</dbReference>
<keyword evidence="1" id="KW-1133">Transmembrane helix</keyword>
<feature type="transmembrane region" description="Helical" evidence="1">
    <location>
        <begin position="12"/>
        <end position="31"/>
    </location>
</feature>
<reference evidence="2" key="1">
    <citation type="submission" date="2009-01" db="EMBL/GenBank/DDBJ databases">
        <title>Complete sequence of chromosome Cyanothece sp. PCC 7425.</title>
        <authorList>
            <consortium name="US DOE Joint Genome Institute"/>
            <person name="Lucas S."/>
            <person name="Copeland A."/>
            <person name="Lapidus A."/>
            <person name="Glavina del Rio T."/>
            <person name="Dalin E."/>
            <person name="Tice H."/>
            <person name="Bruce D."/>
            <person name="Goodwin L."/>
            <person name="Pitluck S."/>
            <person name="Sims D."/>
            <person name="Meineke L."/>
            <person name="Brettin T."/>
            <person name="Detter J.C."/>
            <person name="Han C."/>
            <person name="Larimer F."/>
            <person name="Land M."/>
            <person name="Hauser L."/>
            <person name="Kyrpides N."/>
            <person name="Ovchinnikova G."/>
            <person name="Liberton M."/>
            <person name="Stoeckel J."/>
            <person name="Banerjee A."/>
            <person name="Singh A."/>
            <person name="Page L."/>
            <person name="Sato H."/>
            <person name="Zhao L."/>
            <person name="Sherman L."/>
            <person name="Pakrasi H."/>
            <person name="Richardson P."/>
        </authorList>
    </citation>
    <scope>NUCLEOTIDE SEQUENCE</scope>
    <source>
        <strain evidence="2">PCC 7425</strain>
    </source>
</reference>
<name>B8HSL5_CYAP4</name>
<organism evidence="2">
    <name type="scientific">Cyanothece sp. (strain PCC 7425 / ATCC 29141)</name>
    <dbReference type="NCBI Taxonomy" id="395961"/>
    <lineage>
        <taxon>Bacteria</taxon>
        <taxon>Bacillati</taxon>
        <taxon>Cyanobacteriota</taxon>
        <taxon>Cyanophyceae</taxon>
        <taxon>Gomontiellales</taxon>
        <taxon>Cyanothecaceae</taxon>
        <taxon>Cyanothece</taxon>
    </lineage>
</organism>
<proteinExistence type="predicted"/>
<dbReference type="KEGG" id="cyn:Cyan7425_3678"/>
<keyword evidence="1" id="KW-0812">Transmembrane</keyword>
<accession>B8HSL5</accession>
<evidence type="ECO:0000313" key="2">
    <source>
        <dbReference type="EMBL" id="ACL45998.1"/>
    </source>
</evidence>
<keyword evidence="1" id="KW-0472">Membrane</keyword>
<gene>
    <name evidence="2" type="ordered locus">Cyan7425_3678</name>
</gene>